<evidence type="ECO:0000256" key="10">
    <source>
        <dbReference type="ARBA" id="ARBA00022692"/>
    </source>
</evidence>
<keyword evidence="21" id="KW-1185">Reference proteome</keyword>
<dbReference type="UniPathway" id="UPA00148">
    <property type="reaction ID" value="UER00238"/>
</dbReference>
<feature type="transmembrane region" description="Helical" evidence="19">
    <location>
        <begin position="184"/>
        <end position="202"/>
    </location>
</feature>
<dbReference type="AlphaFoldDB" id="A0A1V0RLF7"/>
<comment type="pathway">
    <text evidence="3 19">Cofactor biosynthesis; adenosylcobalamin biosynthesis; adenosylcobalamin from cob(II)yrinate a,c-diamide: step 7/7.</text>
</comment>
<evidence type="ECO:0000256" key="12">
    <source>
        <dbReference type="ARBA" id="ARBA00022989"/>
    </source>
</evidence>
<evidence type="ECO:0000256" key="7">
    <source>
        <dbReference type="ARBA" id="ARBA00022475"/>
    </source>
</evidence>
<keyword evidence="9 19" id="KW-0808">Transferase</keyword>
<evidence type="ECO:0000256" key="8">
    <source>
        <dbReference type="ARBA" id="ARBA00022573"/>
    </source>
</evidence>
<comment type="catalytic activity">
    <reaction evidence="17 19">
        <text>alpha-ribazole + adenosylcob(III)inamide-GDP = adenosylcob(III)alamin + GMP + H(+)</text>
        <dbReference type="Rhea" id="RHEA:16049"/>
        <dbReference type="ChEBI" id="CHEBI:10329"/>
        <dbReference type="ChEBI" id="CHEBI:15378"/>
        <dbReference type="ChEBI" id="CHEBI:18408"/>
        <dbReference type="ChEBI" id="CHEBI:58115"/>
        <dbReference type="ChEBI" id="CHEBI:60487"/>
        <dbReference type="EC" id="2.7.8.26"/>
    </reaction>
</comment>
<evidence type="ECO:0000313" key="21">
    <source>
        <dbReference type="Proteomes" id="UP000192273"/>
    </source>
</evidence>
<feature type="transmembrane region" description="Helical" evidence="19">
    <location>
        <begin position="39"/>
        <end position="62"/>
    </location>
</feature>
<keyword evidence="11 19" id="KW-0460">Magnesium</keyword>
<gene>
    <name evidence="20" type="primary">cobV</name>
    <name evidence="19" type="synonym">cobS</name>
    <name evidence="20" type="ORF">ROSMUCSMR3_01124</name>
</gene>
<keyword evidence="7 19" id="KW-1003">Cell membrane</keyword>
<evidence type="ECO:0000256" key="1">
    <source>
        <dbReference type="ARBA" id="ARBA00001946"/>
    </source>
</evidence>
<dbReference type="GO" id="GO:0005886">
    <property type="term" value="C:plasma membrane"/>
    <property type="evidence" value="ECO:0007669"/>
    <property type="project" value="UniProtKB-SubCell"/>
</dbReference>
<dbReference type="GO" id="GO:0009236">
    <property type="term" value="P:cobalamin biosynthetic process"/>
    <property type="evidence" value="ECO:0007669"/>
    <property type="project" value="UniProtKB-UniRule"/>
</dbReference>
<evidence type="ECO:0000256" key="18">
    <source>
        <dbReference type="ARBA" id="ARBA00049504"/>
    </source>
</evidence>
<protein>
    <recommendedName>
        <fullName evidence="6 19">Adenosylcobinamide-GDP ribazoletransferase</fullName>
        <ecNumber evidence="5 19">2.7.8.26</ecNumber>
    </recommendedName>
    <alternativeName>
        <fullName evidence="16 19">Cobalamin synthase</fullName>
    </alternativeName>
    <alternativeName>
        <fullName evidence="15 19">Cobalamin-5'-phosphate synthase</fullName>
    </alternativeName>
</protein>
<dbReference type="KEGG" id="rmm:ROSMUCSMR3_01124"/>
<reference evidence="20 21" key="1">
    <citation type="submission" date="2017-03" db="EMBL/GenBank/DDBJ databases">
        <title>Genome Sequence of Roseovarius mucosus strain SMR3 Isolated from a culture of the Diatom Skeletonema marinoi.</title>
        <authorList>
            <person name="Topel M."/>
            <person name="Pinder M."/>
            <person name="Johansson O.N."/>
            <person name="Kourtchenko O."/>
            <person name="Godhe A."/>
            <person name="Clarke A.K."/>
        </authorList>
    </citation>
    <scope>NUCLEOTIDE SEQUENCE [LARGE SCALE GENOMIC DNA]</scope>
    <source>
        <strain evidence="20 21">SMR3</strain>
    </source>
</reference>
<evidence type="ECO:0000256" key="19">
    <source>
        <dbReference type="HAMAP-Rule" id="MF_00719"/>
    </source>
</evidence>
<evidence type="ECO:0000256" key="16">
    <source>
        <dbReference type="ARBA" id="ARBA00032853"/>
    </source>
</evidence>
<organism evidence="20 21">
    <name type="scientific">Roseovarius mucosus</name>
    <dbReference type="NCBI Taxonomy" id="215743"/>
    <lineage>
        <taxon>Bacteria</taxon>
        <taxon>Pseudomonadati</taxon>
        <taxon>Pseudomonadota</taxon>
        <taxon>Alphaproteobacteria</taxon>
        <taxon>Rhodobacterales</taxon>
        <taxon>Roseobacteraceae</taxon>
        <taxon>Roseovarius</taxon>
    </lineage>
</organism>
<dbReference type="EC" id="2.7.8.26" evidence="5 19"/>
<comment type="function">
    <text evidence="14 19">Joins adenosylcobinamide-GDP and alpha-ribazole to generate adenosylcobalamin (Ado-cobalamin). Also synthesizes adenosylcobalamin 5'-phosphate from adenosylcobinamide-GDP and alpha-ribazole 5'-phosphate.</text>
</comment>
<dbReference type="InterPro" id="IPR003805">
    <property type="entry name" value="CobS"/>
</dbReference>
<keyword evidence="13 19" id="KW-0472">Membrane</keyword>
<comment type="caution">
    <text evidence="19">Lacks conserved residue(s) required for the propagation of feature annotation.</text>
</comment>
<dbReference type="Pfam" id="PF02654">
    <property type="entry name" value="CobS"/>
    <property type="match status" value="1"/>
</dbReference>
<proteinExistence type="inferred from homology"/>
<evidence type="ECO:0000313" key="20">
    <source>
        <dbReference type="EMBL" id="ARE82619.1"/>
    </source>
</evidence>
<dbReference type="GO" id="GO:0008818">
    <property type="term" value="F:cobalamin 5'-phosphate synthase activity"/>
    <property type="evidence" value="ECO:0007669"/>
    <property type="project" value="UniProtKB-UniRule"/>
</dbReference>
<keyword evidence="10 19" id="KW-0812">Transmembrane</keyword>
<evidence type="ECO:0000256" key="15">
    <source>
        <dbReference type="ARBA" id="ARBA00032605"/>
    </source>
</evidence>
<dbReference type="PANTHER" id="PTHR34148:SF1">
    <property type="entry name" value="ADENOSYLCOBINAMIDE-GDP RIBAZOLETRANSFERASE"/>
    <property type="match status" value="1"/>
</dbReference>
<evidence type="ECO:0000256" key="2">
    <source>
        <dbReference type="ARBA" id="ARBA00004651"/>
    </source>
</evidence>
<evidence type="ECO:0000256" key="3">
    <source>
        <dbReference type="ARBA" id="ARBA00004663"/>
    </source>
</evidence>
<sequence length="252" mass="25516">MAENDKALIRLRDMPLALSLLSRLAVPLRRFDRGARAAWAYPLAGLVLGGMAALGGIAALALGLPTPVAALVSLSLQVVLTGAMHEDGLADTADGLWGGWTPARRLEIMKDSHIGSYGVIALILSLGARGVALWLLFEVSPALATSAILAAALLSRAMMPLVMCALPHARASGLSQAQGRAPRATATVGLALAVGLALVLVGAAGLNALVAAAVATCALGLIARAKIGGQTGDILGATQQLAEIAVLFSLLM</sequence>
<dbReference type="RefSeq" id="WP_081506693.1">
    <property type="nucleotide sequence ID" value="NZ_CP020474.1"/>
</dbReference>
<dbReference type="OrthoDB" id="9794626at2"/>
<evidence type="ECO:0000256" key="5">
    <source>
        <dbReference type="ARBA" id="ARBA00013200"/>
    </source>
</evidence>
<evidence type="ECO:0000256" key="17">
    <source>
        <dbReference type="ARBA" id="ARBA00048623"/>
    </source>
</evidence>
<keyword evidence="8 19" id="KW-0169">Cobalamin biosynthesis</keyword>
<comment type="cofactor">
    <cofactor evidence="1 19">
        <name>Mg(2+)</name>
        <dbReference type="ChEBI" id="CHEBI:18420"/>
    </cofactor>
</comment>
<accession>A0A1V0RLF7</accession>
<dbReference type="Proteomes" id="UP000192273">
    <property type="component" value="Chromosome"/>
</dbReference>
<dbReference type="GO" id="GO:0051073">
    <property type="term" value="F:adenosylcobinamide-GDP ribazoletransferase activity"/>
    <property type="evidence" value="ECO:0007669"/>
    <property type="project" value="UniProtKB-UniRule"/>
</dbReference>
<evidence type="ECO:0000256" key="4">
    <source>
        <dbReference type="ARBA" id="ARBA00010561"/>
    </source>
</evidence>
<evidence type="ECO:0000256" key="14">
    <source>
        <dbReference type="ARBA" id="ARBA00025228"/>
    </source>
</evidence>
<dbReference type="NCBIfam" id="TIGR00317">
    <property type="entry name" value="cobS"/>
    <property type="match status" value="1"/>
</dbReference>
<feature type="transmembrane region" description="Helical" evidence="19">
    <location>
        <begin position="143"/>
        <end position="163"/>
    </location>
</feature>
<comment type="catalytic activity">
    <reaction evidence="18 19">
        <text>alpha-ribazole 5'-phosphate + adenosylcob(III)inamide-GDP = adenosylcob(III)alamin 5'-phosphate + GMP + H(+)</text>
        <dbReference type="Rhea" id="RHEA:23560"/>
        <dbReference type="ChEBI" id="CHEBI:15378"/>
        <dbReference type="ChEBI" id="CHEBI:57918"/>
        <dbReference type="ChEBI" id="CHEBI:58115"/>
        <dbReference type="ChEBI" id="CHEBI:60487"/>
        <dbReference type="ChEBI" id="CHEBI:60493"/>
        <dbReference type="EC" id="2.7.8.26"/>
    </reaction>
</comment>
<comment type="subcellular location">
    <subcellularLocation>
        <location evidence="2 19">Cell membrane</location>
        <topology evidence="2 19">Multi-pass membrane protein</topology>
    </subcellularLocation>
</comment>
<evidence type="ECO:0000256" key="9">
    <source>
        <dbReference type="ARBA" id="ARBA00022679"/>
    </source>
</evidence>
<comment type="similarity">
    <text evidence="4 19">Belongs to the CobS family.</text>
</comment>
<evidence type="ECO:0000256" key="11">
    <source>
        <dbReference type="ARBA" id="ARBA00022842"/>
    </source>
</evidence>
<evidence type="ECO:0000256" key="13">
    <source>
        <dbReference type="ARBA" id="ARBA00023136"/>
    </source>
</evidence>
<keyword evidence="12 19" id="KW-1133">Transmembrane helix</keyword>
<dbReference type="PANTHER" id="PTHR34148">
    <property type="entry name" value="ADENOSYLCOBINAMIDE-GDP RIBAZOLETRANSFERASE"/>
    <property type="match status" value="1"/>
</dbReference>
<dbReference type="HAMAP" id="MF_00719">
    <property type="entry name" value="CobS"/>
    <property type="match status" value="1"/>
</dbReference>
<name>A0A1V0RLF7_9RHOB</name>
<dbReference type="EMBL" id="CP020474">
    <property type="protein sequence ID" value="ARE82619.1"/>
    <property type="molecule type" value="Genomic_DNA"/>
</dbReference>
<evidence type="ECO:0000256" key="6">
    <source>
        <dbReference type="ARBA" id="ARBA00015850"/>
    </source>
</evidence>